<accession>A1U7V4</accession>
<protein>
    <submittedName>
        <fullName evidence="2">Uncharacterized protein</fullName>
    </submittedName>
</protein>
<dbReference type="EMBL" id="CP000515">
    <property type="protein sequence ID" value="ABM21073.1"/>
    <property type="molecule type" value="Genomic_DNA"/>
</dbReference>
<sequence length="141" mass="15105">MSGPSSGMKEQKRLCSLRHVRDATLSGSTQSQTPTNECGKSRMTDDKNPLTLSTLSDDLTLERGMYASPELSGVLNMARGGHRPELDMQELIGGKFSAGEGVLVINPEMDDAAIATDIRRALEAAKGQPFKVVQAPSSIKD</sequence>
<feature type="compositionally biased region" description="Polar residues" evidence="1">
    <location>
        <begin position="25"/>
        <end position="38"/>
    </location>
</feature>
<geneLocation type="plasmid" evidence="2 3">
    <name>pMAQU01</name>
</geneLocation>
<gene>
    <name evidence="2" type="ordered locus">Maqu_4222</name>
</gene>
<feature type="region of interest" description="Disordered" evidence="1">
    <location>
        <begin position="21"/>
        <end position="53"/>
    </location>
</feature>
<dbReference type="AlphaFoldDB" id="A1U7V4"/>
<organism evidence="2 3">
    <name type="scientific">Marinobacter nauticus (strain ATCC 700491 / DSM 11845 / VT8)</name>
    <name type="common">Marinobacter aquaeolei</name>
    <dbReference type="NCBI Taxonomy" id="351348"/>
    <lineage>
        <taxon>Bacteria</taxon>
        <taxon>Pseudomonadati</taxon>
        <taxon>Pseudomonadota</taxon>
        <taxon>Gammaproteobacteria</taxon>
        <taxon>Pseudomonadales</taxon>
        <taxon>Marinobacteraceae</taxon>
        <taxon>Marinobacter</taxon>
    </lineage>
</organism>
<dbReference type="Proteomes" id="UP000000998">
    <property type="component" value="Plasmid pMAQU01"/>
</dbReference>
<evidence type="ECO:0000313" key="3">
    <source>
        <dbReference type="Proteomes" id="UP000000998"/>
    </source>
</evidence>
<proteinExistence type="predicted"/>
<name>A1U7V4_MARN8</name>
<reference evidence="3" key="1">
    <citation type="journal article" date="2011" name="Appl. Environ. Microbiol.">
        <title>Genomic potential of Marinobacter aquaeolei, a biogeochemical 'opportunitroph'.</title>
        <authorList>
            <person name="Singer E."/>
            <person name="Webb E.A."/>
            <person name="Nelson W.C."/>
            <person name="Heidelberg J.F."/>
            <person name="Ivanova N."/>
            <person name="Pati A."/>
            <person name="Edwards K.J."/>
        </authorList>
    </citation>
    <scope>NUCLEOTIDE SEQUENCE [LARGE SCALE GENOMIC DNA]</scope>
    <source>
        <strain evidence="3">ATCC 700491 / DSM 11845 / VT8</strain>
    </source>
</reference>
<keyword evidence="2" id="KW-0614">Plasmid</keyword>
<dbReference type="HOGENOM" id="CLU_1823038_0_0_6"/>
<feature type="compositionally biased region" description="Basic and acidic residues" evidence="1">
    <location>
        <begin position="39"/>
        <end position="48"/>
    </location>
</feature>
<evidence type="ECO:0000313" key="2">
    <source>
        <dbReference type="EMBL" id="ABM21073.1"/>
    </source>
</evidence>
<dbReference type="KEGG" id="maq:Maqu_4222"/>
<evidence type="ECO:0000256" key="1">
    <source>
        <dbReference type="SAM" id="MobiDB-lite"/>
    </source>
</evidence>